<dbReference type="PANTHER" id="PTHR23501:SF102">
    <property type="entry name" value="DRUG TRANSPORTER, PUTATIVE (AFU_ORTHOLOGUE AFUA_3G08530)-RELATED"/>
    <property type="match status" value="1"/>
</dbReference>
<feature type="transmembrane region" description="Helical" evidence="9">
    <location>
        <begin position="153"/>
        <end position="173"/>
    </location>
</feature>
<feature type="transmembrane region" description="Helical" evidence="9">
    <location>
        <begin position="65"/>
        <end position="88"/>
    </location>
</feature>
<keyword evidence="13" id="KW-1185">Reference proteome</keyword>
<evidence type="ECO:0000256" key="6">
    <source>
        <dbReference type="ARBA" id="ARBA00057269"/>
    </source>
</evidence>
<dbReference type="PRINTS" id="PR01036">
    <property type="entry name" value="TCRTETB"/>
</dbReference>
<evidence type="ECO:0000256" key="9">
    <source>
        <dbReference type="SAM" id="Phobius"/>
    </source>
</evidence>
<feature type="signal peptide" evidence="10">
    <location>
        <begin position="1"/>
        <end position="21"/>
    </location>
</feature>
<evidence type="ECO:0000313" key="13">
    <source>
        <dbReference type="Proteomes" id="UP001201262"/>
    </source>
</evidence>
<protein>
    <recommendedName>
        <fullName evidence="7">Efflux pump dotC</fullName>
    </recommendedName>
    <alternativeName>
        <fullName evidence="8">Dothistromin biosynthesis protein C</fullName>
    </alternativeName>
</protein>
<evidence type="ECO:0000256" key="3">
    <source>
        <dbReference type="ARBA" id="ARBA00022692"/>
    </source>
</evidence>
<feature type="domain" description="Major facilitator superfamily (MFS) profile" evidence="11">
    <location>
        <begin position="1"/>
        <end position="490"/>
    </location>
</feature>
<comment type="similarity">
    <text evidence="2">Belongs to the major facilitator superfamily. TCR/Tet family.</text>
</comment>
<accession>A0AAD4KR25</accession>
<evidence type="ECO:0000256" key="5">
    <source>
        <dbReference type="ARBA" id="ARBA00023136"/>
    </source>
</evidence>
<keyword evidence="4 9" id="KW-1133">Transmembrane helix</keyword>
<evidence type="ECO:0000313" key="12">
    <source>
        <dbReference type="EMBL" id="KAH8697406.1"/>
    </source>
</evidence>
<keyword evidence="10" id="KW-0732">Signal</keyword>
<dbReference type="GeneID" id="70242907"/>
<dbReference type="FunFam" id="1.20.1720.10:FF:000014">
    <property type="entry name" value="MFS drug transporter, putative"/>
    <property type="match status" value="1"/>
</dbReference>
<dbReference type="PANTHER" id="PTHR23501">
    <property type="entry name" value="MAJOR FACILITATOR SUPERFAMILY"/>
    <property type="match status" value="1"/>
</dbReference>
<sequence>MLALSASAFVSALDLTIVSNALPVISGYFHSTSGYTWIGSAYVLANTATTPAWGKISDIWGRKPLLLVALVVFFVGSVLCGIANSMPLLLAGRAIQGVGAAGLNILVNICVSDLFSLRDRGLYFGLLSVVWACASGVGPVLGGVFSQELSWRWCFYINLPVIGAVFCLLWFVLKLDTPKTPVWDGLKAVDWTGCLLVIGGTLMLLFGLDFGGVTQPWNSATVICLIVFSVFMGALFVVNEKKLAKYPVIPMDLFQYRSGIGSFALCFCHGFVFMGEAYYLPLYFQSILGLSPVMSGVYFLPYILTICISGALTGLIIQKTGTYLPTTYLGLGLMALGVGLLINLDIELNWAKLIAYQIIAGAGSGMNFESPLLSLQAVVGTRNAATATSTIGFVRTLSCAISVVIGTVVFQNQMEKQGPSLLAALGPQLGSLLAGGDAAANIDVINTLPPAQQLIARQALGQSLKTMWIVYTAFAGLGLVAGYLIGAHPLSREHQSAVLGLDRHNN</sequence>
<feature type="transmembrane region" description="Helical" evidence="9">
    <location>
        <begin position="220"/>
        <end position="238"/>
    </location>
</feature>
<proteinExistence type="inferred from homology"/>
<dbReference type="Pfam" id="PF07690">
    <property type="entry name" value="MFS_1"/>
    <property type="match status" value="1"/>
</dbReference>
<organism evidence="12 13">
    <name type="scientific">Talaromyces proteolyticus</name>
    <dbReference type="NCBI Taxonomy" id="1131652"/>
    <lineage>
        <taxon>Eukaryota</taxon>
        <taxon>Fungi</taxon>
        <taxon>Dikarya</taxon>
        <taxon>Ascomycota</taxon>
        <taxon>Pezizomycotina</taxon>
        <taxon>Eurotiomycetes</taxon>
        <taxon>Eurotiomycetidae</taxon>
        <taxon>Eurotiales</taxon>
        <taxon>Trichocomaceae</taxon>
        <taxon>Talaromyces</taxon>
        <taxon>Talaromyces sect. Bacilispori</taxon>
    </lineage>
</organism>
<gene>
    <name evidence="12" type="ORF">BGW36DRAFT_319806</name>
</gene>
<comment type="caution">
    <text evidence="12">The sequence shown here is derived from an EMBL/GenBank/DDBJ whole genome shotgun (WGS) entry which is preliminary data.</text>
</comment>
<keyword evidence="5 9" id="KW-0472">Membrane</keyword>
<dbReference type="CDD" id="cd17502">
    <property type="entry name" value="MFS_Azr1_MDR_like"/>
    <property type="match status" value="1"/>
</dbReference>
<dbReference type="Gene3D" id="1.20.1720.10">
    <property type="entry name" value="Multidrug resistance protein D"/>
    <property type="match status" value="1"/>
</dbReference>
<reference evidence="12" key="1">
    <citation type="submission" date="2021-12" db="EMBL/GenBank/DDBJ databases">
        <title>Convergent genome expansion in fungi linked to evolution of root-endophyte symbiosis.</title>
        <authorList>
            <consortium name="DOE Joint Genome Institute"/>
            <person name="Ke Y.-H."/>
            <person name="Bonito G."/>
            <person name="Liao H.-L."/>
            <person name="Looney B."/>
            <person name="Rojas-Flechas A."/>
            <person name="Nash J."/>
            <person name="Hameed K."/>
            <person name="Schadt C."/>
            <person name="Martin F."/>
            <person name="Crous P.W."/>
            <person name="Miettinen O."/>
            <person name="Magnuson J.K."/>
            <person name="Labbe J."/>
            <person name="Jacobson D."/>
            <person name="Doktycz M.J."/>
            <person name="Veneault-Fourrey C."/>
            <person name="Kuo A."/>
            <person name="Mondo S."/>
            <person name="Calhoun S."/>
            <person name="Riley R."/>
            <person name="Ohm R."/>
            <person name="LaButti K."/>
            <person name="Andreopoulos B."/>
            <person name="Pangilinan J."/>
            <person name="Nolan M."/>
            <person name="Tritt A."/>
            <person name="Clum A."/>
            <person name="Lipzen A."/>
            <person name="Daum C."/>
            <person name="Barry K."/>
            <person name="Grigoriev I.V."/>
            <person name="Vilgalys R."/>
        </authorList>
    </citation>
    <scope>NUCLEOTIDE SEQUENCE</scope>
    <source>
        <strain evidence="12">PMI_201</strain>
    </source>
</reference>
<feature type="transmembrane region" description="Helical" evidence="9">
    <location>
        <begin position="468"/>
        <end position="486"/>
    </location>
</feature>
<feature type="transmembrane region" description="Helical" evidence="9">
    <location>
        <begin position="299"/>
        <end position="317"/>
    </location>
</feature>
<dbReference type="Proteomes" id="UP001201262">
    <property type="component" value="Unassembled WGS sequence"/>
</dbReference>
<dbReference type="Gene3D" id="1.20.1250.20">
    <property type="entry name" value="MFS general substrate transporter like domains"/>
    <property type="match status" value="1"/>
</dbReference>
<dbReference type="InterPro" id="IPR020846">
    <property type="entry name" value="MFS_dom"/>
</dbReference>
<feature type="transmembrane region" description="Helical" evidence="9">
    <location>
        <begin position="324"/>
        <end position="342"/>
    </location>
</feature>
<dbReference type="FunFam" id="1.20.1250.20:FF:000196">
    <property type="entry name" value="MFS toxin efflux pump (AflT)"/>
    <property type="match status" value="1"/>
</dbReference>
<dbReference type="GO" id="GO:0005774">
    <property type="term" value="C:vacuolar membrane"/>
    <property type="evidence" value="ECO:0007669"/>
    <property type="project" value="UniProtKB-SubCell"/>
</dbReference>
<dbReference type="InterPro" id="IPR011701">
    <property type="entry name" value="MFS"/>
</dbReference>
<feature type="transmembrane region" description="Helical" evidence="9">
    <location>
        <begin position="391"/>
        <end position="410"/>
    </location>
</feature>
<dbReference type="InterPro" id="IPR036259">
    <property type="entry name" value="MFS_trans_sf"/>
</dbReference>
<feature type="non-terminal residue" evidence="12">
    <location>
        <position position="506"/>
    </location>
</feature>
<evidence type="ECO:0000259" key="11">
    <source>
        <dbReference type="PROSITE" id="PS50850"/>
    </source>
</evidence>
<evidence type="ECO:0000256" key="10">
    <source>
        <dbReference type="SAM" id="SignalP"/>
    </source>
</evidence>
<dbReference type="PROSITE" id="PS50850">
    <property type="entry name" value="MFS"/>
    <property type="match status" value="1"/>
</dbReference>
<dbReference type="SUPFAM" id="SSF103473">
    <property type="entry name" value="MFS general substrate transporter"/>
    <property type="match status" value="1"/>
</dbReference>
<dbReference type="GO" id="GO:0022857">
    <property type="term" value="F:transmembrane transporter activity"/>
    <property type="evidence" value="ECO:0007669"/>
    <property type="project" value="InterPro"/>
</dbReference>
<evidence type="ECO:0000256" key="7">
    <source>
        <dbReference type="ARBA" id="ARBA00069956"/>
    </source>
</evidence>
<evidence type="ECO:0000256" key="8">
    <source>
        <dbReference type="ARBA" id="ARBA00083178"/>
    </source>
</evidence>
<dbReference type="EMBL" id="JAJTJA010000006">
    <property type="protein sequence ID" value="KAH8697406.1"/>
    <property type="molecule type" value="Genomic_DNA"/>
</dbReference>
<evidence type="ECO:0000256" key="2">
    <source>
        <dbReference type="ARBA" id="ARBA00007520"/>
    </source>
</evidence>
<dbReference type="RefSeq" id="XP_046072107.1">
    <property type="nucleotide sequence ID" value="XM_046212620.1"/>
</dbReference>
<comment type="subcellular location">
    <subcellularLocation>
        <location evidence="1">Vacuole membrane</location>
        <topology evidence="1">Multi-pass membrane protein</topology>
    </subcellularLocation>
</comment>
<comment type="function">
    <text evidence="6">Efflux pump; part of the gene cluster that mediates the biosynthesis of dothistromin (DOTH), a polyketide toxin very similar in structure to the aflatoxin precursor, versicolorin B. One function of dotC may be to transport early-stage dothistromin biosynthetic intermediates from the cytoplasm into vacuoles, thereby affecting the rate of dothistromin production.</text>
</comment>
<evidence type="ECO:0000256" key="1">
    <source>
        <dbReference type="ARBA" id="ARBA00004128"/>
    </source>
</evidence>
<name>A0AAD4KR25_9EURO</name>
<dbReference type="GO" id="GO:0005886">
    <property type="term" value="C:plasma membrane"/>
    <property type="evidence" value="ECO:0007669"/>
    <property type="project" value="TreeGrafter"/>
</dbReference>
<feature type="transmembrane region" description="Helical" evidence="9">
    <location>
        <begin position="94"/>
        <end position="115"/>
    </location>
</feature>
<feature type="chain" id="PRO_5042140072" description="Efflux pump dotC" evidence="10">
    <location>
        <begin position="22"/>
        <end position="506"/>
    </location>
</feature>
<feature type="transmembrane region" description="Helical" evidence="9">
    <location>
        <begin position="185"/>
        <end position="208"/>
    </location>
</feature>
<feature type="transmembrane region" description="Helical" evidence="9">
    <location>
        <begin position="122"/>
        <end position="141"/>
    </location>
</feature>
<keyword evidence="3 9" id="KW-0812">Transmembrane</keyword>
<feature type="transmembrane region" description="Helical" evidence="9">
    <location>
        <begin position="259"/>
        <end position="279"/>
    </location>
</feature>
<dbReference type="AlphaFoldDB" id="A0AAD4KR25"/>
<evidence type="ECO:0000256" key="4">
    <source>
        <dbReference type="ARBA" id="ARBA00022989"/>
    </source>
</evidence>